<accession>A0ABU7FML1</accession>
<name>A0ABU7FML1_9ACTN</name>
<protein>
    <submittedName>
        <fullName evidence="1">Uncharacterized protein</fullName>
    </submittedName>
</protein>
<proteinExistence type="predicted"/>
<organism evidence="1 2">
    <name type="scientific">Streptomyces chiangmaiensis</name>
    <dbReference type="NCBI Taxonomy" id="766497"/>
    <lineage>
        <taxon>Bacteria</taxon>
        <taxon>Bacillati</taxon>
        <taxon>Actinomycetota</taxon>
        <taxon>Actinomycetes</taxon>
        <taxon>Kitasatosporales</taxon>
        <taxon>Streptomycetaceae</taxon>
        <taxon>Streptomyces</taxon>
    </lineage>
</organism>
<keyword evidence="2" id="KW-1185">Reference proteome</keyword>
<evidence type="ECO:0000313" key="1">
    <source>
        <dbReference type="EMBL" id="MED7825314.1"/>
    </source>
</evidence>
<comment type="caution">
    <text evidence="1">The sequence shown here is derived from an EMBL/GenBank/DDBJ whole genome shotgun (WGS) entry which is preliminary data.</text>
</comment>
<dbReference type="EMBL" id="JAYWVC010000104">
    <property type="protein sequence ID" value="MED7825314.1"/>
    <property type="molecule type" value="Genomic_DNA"/>
</dbReference>
<sequence length="112" mass="13011">MDTPHFIDCCRHPALRVVRTLYESSHDMESLQQCASCGAYWFYRFHEHVNWSTGEDDLTSWFTALTGEEGARLRDMTDRDSEDLSFLATRSSWMDDDDGVQRVEGAPDRPWS</sequence>
<dbReference type="RefSeq" id="WP_329509728.1">
    <property type="nucleotide sequence ID" value="NZ_BAAAYZ010000236.1"/>
</dbReference>
<dbReference type="Proteomes" id="UP001333996">
    <property type="component" value="Unassembled WGS sequence"/>
</dbReference>
<gene>
    <name evidence="1" type="ORF">VXC91_25835</name>
</gene>
<evidence type="ECO:0000313" key="2">
    <source>
        <dbReference type="Proteomes" id="UP001333996"/>
    </source>
</evidence>
<reference evidence="1" key="1">
    <citation type="submission" date="2024-01" db="EMBL/GenBank/DDBJ databases">
        <title>First draft genome sequence data of TA4-1, the type strain of Gram-positive actinobacterium Streptomyces chiangmaiensis.</title>
        <authorList>
            <person name="Yasawong M."/>
            <person name="Nantapong N."/>
        </authorList>
    </citation>
    <scope>NUCLEOTIDE SEQUENCE</scope>
    <source>
        <strain evidence="1">TA4-1</strain>
    </source>
</reference>